<reference evidence="2" key="1">
    <citation type="submission" date="2021-10" db="EMBL/GenBank/DDBJ databases">
        <title>Tropical sea cucumber genome reveals ecological adaptation and Cuvierian tubules defense mechanism.</title>
        <authorList>
            <person name="Chen T."/>
        </authorList>
    </citation>
    <scope>NUCLEOTIDE SEQUENCE</scope>
    <source>
        <strain evidence="2">Nanhai2018</strain>
        <tissue evidence="2">Muscle</tissue>
    </source>
</reference>
<keyword evidence="3" id="KW-1185">Reference proteome</keyword>
<dbReference type="PANTHER" id="PTHR21301">
    <property type="entry name" value="REVERSE TRANSCRIPTASE"/>
    <property type="match status" value="1"/>
</dbReference>
<comment type="caution">
    <text evidence="2">The sequence shown here is derived from an EMBL/GenBank/DDBJ whole genome shotgun (WGS) entry which is preliminary data.</text>
</comment>
<dbReference type="Proteomes" id="UP001152320">
    <property type="component" value="Chromosome 10"/>
</dbReference>
<evidence type="ECO:0000259" key="1">
    <source>
        <dbReference type="Pfam" id="PF26215"/>
    </source>
</evidence>
<organism evidence="2 3">
    <name type="scientific">Holothuria leucospilota</name>
    <name type="common">Black long sea cucumber</name>
    <name type="synonym">Mertensiothuria leucospilota</name>
    <dbReference type="NCBI Taxonomy" id="206669"/>
    <lineage>
        <taxon>Eukaryota</taxon>
        <taxon>Metazoa</taxon>
        <taxon>Echinodermata</taxon>
        <taxon>Eleutherozoa</taxon>
        <taxon>Echinozoa</taxon>
        <taxon>Holothuroidea</taxon>
        <taxon>Aspidochirotacea</taxon>
        <taxon>Aspidochirotida</taxon>
        <taxon>Holothuriidae</taxon>
        <taxon>Holothuria</taxon>
    </lineage>
</organism>
<proteinExistence type="predicted"/>
<protein>
    <recommendedName>
        <fullName evidence="1">Helix-turn-helix domain-containing protein</fullName>
    </recommendedName>
</protein>
<accession>A0A9Q1BXI7</accession>
<evidence type="ECO:0000313" key="2">
    <source>
        <dbReference type="EMBL" id="KAJ8034419.1"/>
    </source>
</evidence>
<gene>
    <name evidence="2" type="ORF">HOLleu_21249</name>
</gene>
<dbReference type="InterPro" id="IPR058912">
    <property type="entry name" value="HTH_animal"/>
</dbReference>
<dbReference type="AlphaFoldDB" id="A0A9Q1BXI7"/>
<dbReference type="EMBL" id="JAIZAY010000010">
    <property type="protein sequence ID" value="KAJ8034419.1"/>
    <property type="molecule type" value="Genomic_DNA"/>
</dbReference>
<sequence>MHIFERNFFDKCALKPSLVFRFIDDSFLLWDHGLECLNHFVDLLNAECTSLRFTHTSSSVSIDILDVTITKNPDISISTDLFVKNTDTHQYLHNSSCHPHHIKRSIAFSQALLIKRICSDPLRARERCRELCHWLIRRGFSKRKVMAHISKALRPPPRRETRHIPVDTRKIPLVLTYHPGLPDIGAILRKFKSVLLRSPVAQKLNMEPILSFRQPKNLESRLVRARLSGPRPSSARESLKPSPCPLVETNVTCVLVLTLTHLLVVR</sequence>
<dbReference type="Pfam" id="PF26215">
    <property type="entry name" value="HTH_animal"/>
    <property type="match status" value="1"/>
</dbReference>
<dbReference type="OrthoDB" id="10018421at2759"/>
<evidence type="ECO:0000313" key="3">
    <source>
        <dbReference type="Proteomes" id="UP001152320"/>
    </source>
</evidence>
<feature type="domain" description="Helix-turn-helix" evidence="1">
    <location>
        <begin position="90"/>
        <end position="145"/>
    </location>
</feature>
<dbReference type="PANTHER" id="PTHR21301:SF10">
    <property type="entry name" value="REVERSE TRANSCRIPTASE DOMAIN-CONTAINING PROTEIN"/>
    <property type="match status" value="1"/>
</dbReference>
<name>A0A9Q1BXI7_HOLLE</name>